<sequence length="67" mass="7403">MMRSDLEGTKTTRPDRFPVGPLKAPKSSAPSVLAAPSMDVDLQHPFLDVNTGSEIFSSIRRFFPARQ</sequence>
<feature type="region of interest" description="Disordered" evidence="1">
    <location>
        <begin position="1"/>
        <end position="30"/>
    </location>
</feature>
<gene>
    <name evidence="2" type="ORF">HB375_14685</name>
</gene>
<organism evidence="2 3">
    <name type="scientific">Microvirga terricola</name>
    <dbReference type="NCBI Taxonomy" id="2719797"/>
    <lineage>
        <taxon>Bacteria</taxon>
        <taxon>Pseudomonadati</taxon>
        <taxon>Pseudomonadota</taxon>
        <taxon>Alphaproteobacteria</taxon>
        <taxon>Hyphomicrobiales</taxon>
        <taxon>Methylobacteriaceae</taxon>
        <taxon>Microvirga</taxon>
    </lineage>
</organism>
<keyword evidence="3" id="KW-1185">Reference proteome</keyword>
<accession>A0ABX0VDD3</accession>
<name>A0ABX0VDD3_9HYPH</name>
<reference evidence="2 3" key="1">
    <citation type="submission" date="2020-03" db="EMBL/GenBank/DDBJ databases">
        <title>The genome sequence of Microvirga sp. c23x22.</title>
        <authorList>
            <person name="Zhang X."/>
        </authorList>
    </citation>
    <scope>NUCLEOTIDE SEQUENCE [LARGE SCALE GENOMIC DNA]</scope>
    <source>
        <strain evidence="3">c23x22</strain>
    </source>
</reference>
<evidence type="ECO:0000313" key="2">
    <source>
        <dbReference type="EMBL" id="NIX77845.1"/>
    </source>
</evidence>
<evidence type="ECO:0000256" key="1">
    <source>
        <dbReference type="SAM" id="MobiDB-lite"/>
    </source>
</evidence>
<proteinExistence type="predicted"/>
<dbReference type="Proteomes" id="UP000707352">
    <property type="component" value="Unassembled WGS sequence"/>
</dbReference>
<dbReference type="RefSeq" id="WP_167673762.1">
    <property type="nucleotide sequence ID" value="NZ_JAATJS010000005.1"/>
</dbReference>
<protein>
    <submittedName>
        <fullName evidence="2">Uncharacterized protein</fullName>
    </submittedName>
</protein>
<comment type="caution">
    <text evidence="2">The sequence shown here is derived from an EMBL/GenBank/DDBJ whole genome shotgun (WGS) entry which is preliminary data.</text>
</comment>
<dbReference type="EMBL" id="JAATJS010000005">
    <property type="protein sequence ID" value="NIX77845.1"/>
    <property type="molecule type" value="Genomic_DNA"/>
</dbReference>
<feature type="compositionally biased region" description="Basic and acidic residues" evidence="1">
    <location>
        <begin position="1"/>
        <end position="16"/>
    </location>
</feature>
<evidence type="ECO:0000313" key="3">
    <source>
        <dbReference type="Proteomes" id="UP000707352"/>
    </source>
</evidence>